<feature type="binding site" evidence="4">
    <location>
        <position position="74"/>
    </location>
    <ligand>
        <name>Zn(2+)</name>
        <dbReference type="ChEBI" id="CHEBI:29105"/>
    </ligand>
</feature>
<keyword evidence="2 4" id="KW-0479">Metal-binding</keyword>
<evidence type="ECO:0000313" key="6">
    <source>
        <dbReference type="Proteomes" id="UP000322025"/>
    </source>
</evidence>
<dbReference type="PANTHER" id="PTHR34535:SF3">
    <property type="entry name" value="HYDROGENASE MATURATION FACTOR HYPA"/>
    <property type="match status" value="1"/>
</dbReference>
<dbReference type="GO" id="GO:0051604">
    <property type="term" value="P:protein maturation"/>
    <property type="evidence" value="ECO:0007669"/>
    <property type="project" value="InterPro"/>
</dbReference>
<feature type="binding site" evidence="4">
    <location>
        <position position="77"/>
    </location>
    <ligand>
        <name>Zn(2+)</name>
        <dbReference type="ChEBI" id="CHEBI:29105"/>
    </ligand>
</feature>
<dbReference type="Pfam" id="PF01155">
    <property type="entry name" value="HypA"/>
    <property type="match status" value="1"/>
</dbReference>
<comment type="similarity">
    <text evidence="4">Belongs to the HypA/HybF family.</text>
</comment>
<organism evidence="5 6">
    <name type="scientific">Mediterraneibacter catenae</name>
    <dbReference type="NCBI Taxonomy" id="2594882"/>
    <lineage>
        <taxon>Bacteria</taxon>
        <taxon>Bacillati</taxon>
        <taxon>Bacillota</taxon>
        <taxon>Clostridia</taxon>
        <taxon>Lachnospirales</taxon>
        <taxon>Lachnospiraceae</taxon>
        <taxon>Mediterraneibacter</taxon>
    </lineage>
</organism>
<feature type="binding site" evidence="4">
    <location>
        <position position="93"/>
    </location>
    <ligand>
        <name>Zn(2+)</name>
        <dbReference type="ChEBI" id="CHEBI:29105"/>
    </ligand>
</feature>
<dbReference type="RefSeq" id="WP_087150364.1">
    <property type="nucleotide sequence ID" value="NZ_VMSO01000003.1"/>
</dbReference>
<dbReference type="HAMAP" id="MF_00213">
    <property type="entry name" value="HypA_HybF"/>
    <property type="match status" value="1"/>
</dbReference>
<feature type="binding site" evidence="4">
    <location>
        <position position="90"/>
    </location>
    <ligand>
        <name>Zn(2+)</name>
        <dbReference type="ChEBI" id="CHEBI:29105"/>
    </ligand>
</feature>
<dbReference type="PANTHER" id="PTHR34535">
    <property type="entry name" value="HYDROGENASE MATURATION FACTOR HYPA"/>
    <property type="match status" value="1"/>
</dbReference>
<dbReference type="GO" id="GO:0016151">
    <property type="term" value="F:nickel cation binding"/>
    <property type="evidence" value="ECO:0007669"/>
    <property type="project" value="UniProtKB-UniRule"/>
</dbReference>
<sequence length="114" mass="13009">MHELGIIVHITKTLQGVAEENNLSEIASVTLEVGEVSAIVPDYLTDCWEYYKKKFPLIENAQMRIEMLPAVTYCESCKETYPTVEYGRQCPHCGSWETYLVTGDECNIREIEAQ</sequence>
<keyword evidence="6" id="KW-1185">Reference proteome</keyword>
<name>A0A5M9HZS3_9FIRM</name>
<proteinExistence type="inferred from homology"/>
<evidence type="ECO:0000256" key="4">
    <source>
        <dbReference type="HAMAP-Rule" id="MF_00213"/>
    </source>
</evidence>
<evidence type="ECO:0000256" key="2">
    <source>
        <dbReference type="ARBA" id="ARBA00022723"/>
    </source>
</evidence>
<dbReference type="PIRSF" id="PIRSF004761">
    <property type="entry name" value="Hydrgn_mat_HypA"/>
    <property type="match status" value="1"/>
</dbReference>
<evidence type="ECO:0000256" key="3">
    <source>
        <dbReference type="ARBA" id="ARBA00022833"/>
    </source>
</evidence>
<keyword evidence="3 4" id="KW-0862">Zinc</keyword>
<comment type="function">
    <text evidence="4">Involved in the maturation of [NiFe] hydrogenases. Required for nickel insertion into the metal center of the hydrogenase.</text>
</comment>
<dbReference type="Gene3D" id="3.30.2320.80">
    <property type="match status" value="1"/>
</dbReference>
<dbReference type="GO" id="GO:0008270">
    <property type="term" value="F:zinc ion binding"/>
    <property type="evidence" value="ECO:0007669"/>
    <property type="project" value="UniProtKB-UniRule"/>
</dbReference>
<dbReference type="EMBL" id="VMSO01000003">
    <property type="protein sequence ID" value="KAA8502328.1"/>
    <property type="molecule type" value="Genomic_DNA"/>
</dbReference>
<accession>A0A5M9HZS3</accession>
<keyword evidence="1 4" id="KW-0533">Nickel</keyword>
<dbReference type="InterPro" id="IPR000688">
    <property type="entry name" value="HypA/HybF"/>
</dbReference>
<gene>
    <name evidence="4" type="primary">hypA</name>
    <name evidence="5" type="ORF">FNY66_04170</name>
</gene>
<dbReference type="AlphaFoldDB" id="A0A5M9HZS3"/>
<evidence type="ECO:0000256" key="1">
    <source>
        <dbReference type="ARBA" id="ARBA00022596"/>
    </source>
</evidence>
<evidence type="ECO:0000313" key="5">
    <source>
        <dbReference type="EMBL" id="KAA8502328.1"/>
    </source>
</evidence>
<feature type="binding site" evidence="4">
    <location>
        <position position="2"/>
    </location>
    <ligand>
        <name>Ni(2+)</name>
        <dbReference type="ChEBI" id="CHEBI:49786"/>
    </ligand>
</feature>
<comment type="caution">
    <text evidence="5">The sequence shown here is derived from an EMBL/GenBank/DDBJ whole genome shotgun (WGS) entry which is preliminary data.</text>
</comment>
<protein>
    <recommendedName>
        <fullName evidence="4">Hydrogenase maturation factor HypA</fullName>
    </recommendedName>
</protein>
<reference evidence="5" key="1">
    <citation type="submission" date="2019-07" db="EMBL/GenBank/DDBJ databases">
        <authorList>
            <person name="Wongkuna S."/>
            <person name="Scaria J."/>
        </authorList>
    </citation>
    <scope>NUCLEOTIDE SEQUENCE [LARGE SCALE GENOMIC DNA]</scope>
    <source>
        <strain evidence="5">SW178</strain>
    </source>
</reference>
<dbReference type="OrthoDB" id="9800361at2"/>
<dbReference type="Proteomes" id="UP000322025">
    <property type="component" value="Unassembled WGS sequence"/>
</dbReference>